<dbReference type="Gene3D" id="3.20.20.140">
    <property type="entry name" value="Metal-dependent hydrolases"/>
    <property type="match status" value="1"/>
</dbReference>
<dbReference type="GO" id="GO:0005829">
    <property type="term" value="C:cytosol"/>
    <property type="evidence" value="ECO:0007669"/>
    <property type="project" value="TreeGrafter"/>
</dbReference>
<dbReference type="Proteomes" id="UP000242913">
    <property type="component" value="Unassembled WGS sequence"/>
</dbReference>
<keyword evidence="3" id="KW-1185">Reference proteome</keyword>
<dbReference type="GO" id="GO:0004157">
    <property type="term" value="F:dihydropyrimidinase activity"/>
    <property type="evidence" value="ECO:0007669"/>
    <property type="project" value="TreeGrafter"/>
</dbReference>
<protein>
    <submittedName>
        <fullName evidence="2">Uncharacterized protein</fullName>
    </submittedName>
</protein>
<dbReference type="AlphaFoldDB" id="A0A238BZP1"/>
<dbReference type="OrthoDB" id="10258955at2759"/>
<dbReference type="InterPro" id="IPR050378">
    <property type="entry name" value="Metallo-dep_Hydrolases_sf"/>
</dbReference>
<dbReference type="EMBL" id="KZ269985">
    <property type="protein sequence ID" value="OZC10554.1"/>
    <property type="molecule type" value="Genomic_DNA"/>
</dbReference>
<dbReference type="SUPFAM" id="SSF51556">
    <property type="entry name" value="Metallo-dependent hydrolases"/>
    <property type="match status" value="1"/>
</dbReference>
<proteinExistence type="inferred from homology"/>
<dbReference type="FunFam" id="3.20.20.140:FF:000174">
    <property type="entry name" value="Dihydropyrimidinase-related protein 2"/>
    <property type="match status" value="1"/>
</dbReference>
<dbReference type="InterPro" id="IPR032466">
    <property type="entry name" value="Metal_Hydrolase"/>
</dbReference>
<evidence type="ECO:0000313" key="3">
    <source>
        <dbReference type="Proteomes" id="UP000242913"/>
    </source>
</evidence>
<gene>
    <name evidence="2" type="ORF">X798_02303</name>
</gene>
<name>A0A238BZP1_9BILA</name>
<organism evidence="2 3">
    <name type="scientific">Onchocerca flexuosa</name>
    <dbReference type="NCBI Taxonomy" id="387005"/>
    <lineage>
        <taxon>Eukaryota</taxon>
        <taxon>Metazoa</taxon>
        <taxon>Ecdysozoa</taxon>
        <taxon>Nematoda</taxon>
        <taxon>Chromadorea</taxon>
        <taxon>Rhabditida</taxon>
        <taxon>Spirurina</taxon>
        <taxon>Spiruromorpha</taxon>
        <taxon>Filarioidea</taxon>
        <taxon>Onchocercidae</taxon>
        <taxon>Onchocerca</taxon>
    </lineage>
</organism>
<accession>A0A238BZP1</accession>
<evidence type="ECO:0000256" key="1">
    <source>
        <dbReference type="ARBA" id="ARBA00008829"/>
    </source>
</evidence>
<evidence type="ECO:0000313" key="2">
    <source>
        <dbReference type="EMBL" id="OZC10554.1"/>
    </source>
</evidence>
<dbReference type="PANTHER" id="PTHR11647:SF74">
    <property type="entry name" value="PROTEIN UNC-33"/>
    <property type="match status" value="1"/>
</dbReference>
<dbReference type="GO" id="GO:0006208">
    <property type="term" value="P:pyrimidine nucleobase catabolic process"/>
    <property type="evidence" value="ECO:0007669"/>
    <property type="project" value="TreeGrafter"/>
</dbReference>
<comment type="similarity">
    <text evidence="1">Belongs to the metallo-dependent hydrolases superfamily. Hydantoinase/dihydropyrimidinase family.</text>
</comment>
<dbReference type="PANTHER" id="PTHR11647">
    <property type="entry name" value="HYDRANTOINASE/DIHYDROPYRIMIDINASE FAMILY MEMBER"/>
    <property type="match status" value="1"/>
</dbReference>
<sequence>MSTLVHDKGINSFIVNIRKDEQLFEIFEYCRSLRVHARVIPENKDIVSLLEKRLRTSGISGPECFHLSRPEALEADIVNHVSVFSKLTKCPVAVMSLSSSEAAEVVLRQRNKMLVPEIPVTALEVKNDEKNSSLLRTSWEYVESPSALISCLSSLPLCICSSGCEMRKKDSTVENRTQKAASTVEERMSMLWTKGVLLGLIDPMRFVAITSSNAAKLLDKCQKISCLFDRSKFIQQEKRSEEKVSKKIAYLEVELLLEQTRIWYYGNYP</sequence>
<reference evidence="2 3" key="1">
    <citation type="submission" date="2015-12" db="EMBL/GenBank/DDBJ databases">
        <title>Draft genome of the nematode, Onchocerca flexuosa.</title>
        <authorList>
            <person name="Mitreva M."/>
        </authorList>
    </citation>
    <scope>NUCLEOTIDE SEQUENCE [LARGE SCALE GENOMIC DNA]</scope>
    <source>
        <strain evidence="2">Red Deer</strain>
    </source>
</reference>